<dbReference type="EMBL" id="JAWDGP010004017">
    <property type="protein sequence ID" value="KAK3768770.1"/>
    <property type="molecule type" value="Genomic_DNA"/>
</dbReference>
<comment type="caution">
    <text evidence="1">The sequence shown here is derived from an EMBL/GenBank/DDBJ whole genome shotgun (WGS) entry which is preliminary data.</text>
</comment>
<gene>
    <name evidence="1" type="ORF">RRG08_061229</name>
</gene>
<organism evidence="1 2">
    <name type="scientific">Elysia crispata</name>
    <name type="common">lettuce slug</name>
    <dbReference type="NCBI Taxonomy" id="231223"/>
    <lineage>
        <taxon>Eukaryota</taxon>
        <taxon>Metazoa</taxon>
        <taxon>Spiralia</taxon>
        <taxon>Lophotrochozoa</taxon>
        <taxon>Mollusca</taxon>
        <taxon>Gastropoda</taxon>
        <taxon>Heterobranchia</taxon>
        <taxon>Euthyneura</taxon>
        <taxon>Panpulmonata</taxon>
        <taxon>Sacoglossa</taxon>
        <taxon>Placobranchoidea</taxon>
        <taxon>Plakobranchidae</taxon>
        <taxon>Elysia</taxon>
    </lineage>
</organism>
<sequence length="90" mass="9898">MTRALSTAVQDQEKTWHPGAYHKEALKTENFTDCLLEATQKPNLATDEGQRRATVRLGDQGNLLTPNMDTLCVRTRGAPELCAREGPSGD</sequence>
<keyword evidence="2" id="KW-1185">Reference proteome</keyword>
<evidence type="ECO:0000313" key="2">
    <source>
        <dbReference type="Proteomes" id="UP001283361"/>
    </source>
</evidence>
<evidence type="ECO:0000313" key="1">
    <source>
        <dbReference type="EMBL" id="KAK3768770.1"/>
    </source>
</evidence>
<accession>A0AAE0ZG84</accession>
<proteinExistence type="predicted"/>
<dbReference type="Proteomes" id="UP001283361">
    <property type="component" value="Unassembled WGS sequence"/>
</dbReference>
<reference evidence="1" key="1">
    <citation type="journal article" date="2023" name="G3 (Bethesda)">
        <title>A reference genome for the long-term kleptoplast-retaining sea slug Elysia crispata morphotype clarki.</title>
        <authorList>
            <person name="Eastman K.E."/>
            <person name="Pendleton A.L."/>
            <person name="Shaikh M.A."/>
            <person name="Suttiyut T."/>
            <person name="Ogas R."/>
            <person name="Tomko P."/>
            <person name="Gavelis G."/>
            <person name="Widhalm J.R."/>
            <person name="Wisecaver J.H."/>
        </authorList>
    </citation>
    <scope>NUCLEOTIDE SEQUENCE</scope>
    <source>
        <strain evidence="1">ECLA1</strain>
    </source>
</reference>
<dbReference type="AlphaFoldDB" id="A0AAE0ZG84"/>
<name>A0AAE0ZG84_9GAST</name>
<protein>
    <submittedName>
        <fullName evidence="1">Uncharacterized protein</fullName>
    </submittedName>
</protein>